<dbReference type="EMBL" id="RJJF01000018">
    <property type="protein sequence ID" value="RNI07874.1"/>
    <property type="molecule type" value="Genomic_DNA"/>
</dbReference>
<dbReference type="Proteomes" id="UP000273978">
    <property type="component" value="Unassembled WGS sequence"/>
</dbReference>
<dbReference type="InterPro" id="IPR011050">
    <property type="entry name" value="Pectin_lyase_fold/virulence"/>
</dbReference>
<reference evidence="1 3" key="1">
    <citation type="submission" date="2018-02" db="EMBL/GenBank/DDBJ databases">
        <title>Subsurface microbial communities from deep shales in Ohio and West Virginia, USA.</title>
        <authorList>
            <person name="Wrighton K."/>
        </authorList>
    </citation>
    <scope>NUCLEOTIDE SEQUENCE [LARGE SCALE GENOMIC DNA]</scope>
    <source>
        <strain evidence="1 3">DSM 10369</strain>
    </source>
</reference>
<dbReference type="Proteomes" id="UP000251060">
    <property type="component" value="Unassembled WGS sequence"/>
</dbReference>
<dbReference type="SUPFAM" id="SSF51126">
    <property type="entry name" value="Pectin lyase-like"/>
    <property type="match status" value="1"/>
</dbReference>
<evidence type="ECO:0008006" key="5">
    <source>
        <dbReference type="Google" id="ProtNLM"/>
    </source>
</evidence>
<evidence type="ECO:0000313" key="2">
    <source>
        <dbReference type="EMBL" id="RNI07874.1"/>
    </source>
</evidence>
<reference evidence="2 4" key="2">
    <citation type="submission" date="2018-10" db="EMBL/GenBank/DDBJ databases">
        <title>Cultivation of a novel Methanohalophilus strain from Kebrit Deep of the Red Sea and a genomic comparison of members of the genus Methanohalophilus.</title>
        <authorList>
            <person name="Guan Y."/>
            <person name="Ngugi D.K."/>
            <person name="Stingl U."/>
        </authorList>
    </citation>
    <scope>NUCLEOTIDE SEQUENCE [LARGE SCALE GENOMIC DNA]</scope>
    <source>
        <strain evidence="2 4">DSM 10369</strain>
    </source>
</reference>
<comment type="caution">
    <text evidence="1">The sequence shown here is derived from an EMBL/GenBank/DDBJ whole genome shotgun (WGS) entry which is preliminary data.</text>
</comment>
<accession>A0A314ZTD2</accession>
<evidence type="ECO:0000313" key="3">
    <source>
        <dbReference type="Proteomes" id="UP000251060"/>
    </source>
</evidence>
<proteinExistence type="predicted"/>
<name>A0A314ZTD2_9EURY</name>
<evidence type="ECO:0000313" key="4">
    <source>
        <dbReference type="Proteomes" id="UP000273978"/>
    </source>
</evidence>
<organism evidence="1 3">
    <name type="scientific">Methanohalophilus euhalobius</name>
    <dbReference type="NCBI Taxonomy" id="51203"/>
    <lineage>
        <taxon>Archaea</taxon>
        <taxon>Methanobacteriati</taxon>
        <taxon>Methanobacteriota</taxon>
        <taxon>Stenosarchaea group</taxon>
        <taxon>Methanomicrobia</taxon>
        <taxon>Methanosarcinales</taxon>
        <taxon>Methanosarcinaceae</taxon>
        <taxon>Methanohalophilus</taxon>
    </lineage>
</organism>
<dbReference type="RefSeq" id="WP_105460728.1">
    <property type="nucleotide sequence ID" value="NZ_PVBU01000007.1"/>
</dbReference>
<sequence>MRVLLIAFIILTITTLPAMADTLTVDGSQGADYRSMQQAVNNATSGDTILVYPGNYTESVYINKKLTIISKSGNPADTIVNAAITSDSWLIETDDVFNVNADGVVISGFISFFHLKSH</sequence>
<gene>
    <name evidence="1" type="ORF">B0H22_10712</name>
    <name evidence="2" type="ORF">EDD83_08050</name>
</gene>
<dbReference type="AlphaFoldDB" id="A0A314ZTD2"/>
<evidence type="ECO:0000313" key="1">
    <source>
        <dbReference type="EMBL" id="PQV42236.1"/>
    </source>
</evidence>
<dbReference type="InterPro" id="IPR012334">
    <property type="entry name" value="Pectin_lyas_fold"/>
</dbReference>
<protein>
    <recommendedName>
        <fullName evidence="5">Cell surface protein</fullName>
    </recommendedName>
</protein>
<dbReference type="Gene3D" id="2.160.20.10">
    <property type="entry name" value="Single-stranded right-handed beta-helix, Pectin lyase-like"/>
    <property type="match status" value="1"/>
</dbReference>
<dbReference type="EMBL" id="PVBU01000007">
    <property type="protein sequence ID" value="PQV42236.1"/>
    <property type="molecule type" value="Genomic_DNA"/>
</dbReference>